<protein>
    <submittedName>
        <fullName evidence="1">Aspartic peptidase domain-containing protein</fullName>
    </submittedName>
</protein>
<feature type="non-terminal residue" evidence="1">
    <location>
        <position position="1"/>
    </location>
</feature>
<comment type="caution">
    <text evidence="1">The sequence shown here is derived from an EMBL/GenBank/DDBJ whole genome shotgun (WGS) entry which is preliminary data.</text>
</comment>
<gene>
    <name evidence="1" type="ORF">BJ138DRAFT_1021209</name>
</gene>
<dbReference type="EMBL" id="MU269278">
    <property type="protein sequence ID" value="KAH7903041.1"/>
    <property type="molecule type" value="Genomic_DNA"/>
</dbReference>
<accession>A0ACB7ZPN2</accession>
<proteinExistence type="predicted"/>
<keyword evidence="2" id="KW-1185">Reference proteome</keyword>
<sequence>FSGYNVNDTVSFEGILNVPEKQFVVINNGADQLLSSKIQNGHLGLLLNPLNSTAAAGHILSRLYKSGQLLNPVVGMRFNPVNARITIGALDPKDYEGTINWIPFETPDQSWDYRNVFKLDGLKGFNGSFIPMGDNLLAGLDSLFMGVAIPNTMTYLSSQGYSGPVGTVEVDPHTSTMSYQCNETTPYVPLIATINGVDYQIDSKDNLLRPLAPIAPVIGYCNVGIYNRSDTAPPNVAFGLPFLRSVYVAYRFPTDNCPGYYGFAFPSGANRTQAQISQKPNTTPTNAAQCLSFTAPTSTPSANVVTAQERLQSSQKFPVYGNPQASEVPLMGVDEFPKIVWNSTDFD</sequence>
<organism evidence="1 2">
    <name type="scientific">Hygrophoropsis aurantiaca</name>
    <dbReference type="NCBI Taxonomy" id="72124"/>
    <lineage>
        <taxon>Eukaryota</taxon>
        <taxon>Fungi</taxon>
        <taxon>Dikarya</taxon>
        <taxon>Basidiomycota</taxon>
        <taxon>Agaricomycotina</taxon>
        <taxon>Agaricomycetes</taxon>
        <taxon>Agaricomycetidae</taxon>
        <taxon>Boletales</taxon>
        <taxon>Coniophorineae</taxon>
        <taxon>Hygrophoropsidaceae</taxon>
        <taxon>Hygrophoropsis</taxon>
    </lineage>
</organism>
<evidence type="ECO:0000313" key="2">
    <source>
        <dbReference type="Proteomes" id="UP000790377"/>
    </source>
</evidence>
<evidence type="ECO:0000313" key="1">
    <source>
        <dbReference type="EMBL" id="KAH7903041.1"/>
    </source>
</evidence>
<reference evidence="1" key="1">
    <citation type="journal article" date="2021" name="New Phytol.">
        <title>Evolutionary innovations through gain and loss of genes in the ectomycorrhizal Boletales.</title>
        <authorList>
            <person name="Wu G."/>
            <person name="Miyauchi S."/>
            <person name="Morin E."/>
            <person name="Kuo A."/>
            <person name="Drula E."/>
            <person name="Varga T."/>
            <person name="Kohler A."/>
            <person name="Feng B."/>
            <person name="Cao Y."/>
            <person name="Lipzen A."/>
            <person name="Daum C."/>
            <person name="Hundley H."/>
            <person name="Pangilinan J."/>
            <person name="Johnson J."/>
            <person name="Barry K."/>
            <person name="LaButti K."/>
            <person name="Ng V."/>
            <person name="Ahrendt S."/>
            <person name="Min B."/>
            <person name="Choi I.G."/>
            <person name="Park H."/>
            <person name="Plett J.M."/>
            <person name="Magnuson J."/>
            <person name="Spatafora J.W."/>
            <person name="Nagy L.G."/>
            <person name="Henrissat B."/>
            <person name="Grigoriev I.V."/>
            <person name="Yang Z.L."/>
            <person name="Xu J."/>
            <person name="Martin F.M."/>
        </authorList>
    </citation>
    <scope>NUCLEOTIDE SEQUENCE</scope>
    <source>
        <strain evidence="1">ATCC 28755</strain>
    </source>
</reference>
<name>A0ACB7ZPN2_9AGAM</name>
<dbReference type="Proteomes" id="UP000790377">
    <property type="component" value="Unassembled WGS sequence"/>
</dbReference>